<dbReference type="EMBL" id="BKCP01008515">
    <property type="protein sequence ID" value="GER49319.1"/>
    <property type="molecule type" value="Genomic_DNA"/>
</dbReference>
<evidence type="ECO:0000313" key="2">
    <source>
        <dbReference type="EMBL" id="GER49319.1"/>
    </source>
</evidence>
<organism evidence="2 3">
    <name type="scientific">Striga asiatica</name>
    <name type="common">Asiatic witchweed</name>
    <name type="synonym">Buchnera asiatica</name>
    <dbReference type="NCBI Taxonomy" id="4170"/>
    <lineage>
        <taxon>Eukaryota</taxon>
        <taxon>Viridiplantae</taxon>
        <taxon>Streptophyta</taxon>
        <taxon>Embryophyta</taxon>
        <taxon>Tracheophyta</taxon>
        <taxon>Spermatophyta</taxon>
        <taxon>Magnoliopsida</taxon>
        <taxon>eudicotyledons</taxon>
        <taxon>Gunneridae</taxon>
        <taxon>Pentapetalae</taxon>
        <taxon>asterids</taxon>
        <taxon>lamiids</taxon>
        <taxon>Lamiales</taxon>
        <taxon>Orobanchaceae</taxon>
        <taxon>Buchnereae</taxon>
        <taxon>Striga</taxon>
    </lineage>
</organism>
<dbReference type="OrthoDB" id="341730at2759"/>
<protein>
    <submittedName>
        <fullName evidence="2">Homolog of yeast CDT1 A</fullName>
    </submittedName>
</protein>
<proteinExistence type="predicted"/>
<keyword evidence="1" id="KW-0472">Membrane</keyword>
<accession>A0A5A7QW75</accession>
<sequence length="135" mass="15517">MPQPPPGPRLTPPPHPLLLNAEATQSKSTSQSLSENLWLRKVFRSRLLDFLKSHTGITFTLLPLVALLLKVLVSIPIIENLMCESGSATRRWRDQRSKCYFSTVWKLKIWHARSQLIQTSSSYNRFYSPSICCYK</sequence>
<comment type="caution">
    <text evidence="2">The sequence shown here is derived from an EMBL/GenBank/DDBJ whole genome shotgun (WGS) entry which is preliminary data.</text>
</comment>
<name>A0A5A7QW75_STRAF</name>
<dbReference type="AlphaFoldDB" id="A0A5A7QW75"/>
<gene>
    <name evidence="2" type="ORF">STAS_26553</name>
</gene>
<dbReference type="Proteomes" id="UP000325081">
    <property type="component" value="Unassembled WGS sequence"/>
</dbReference>
<keyword evidence="3" id="KW-1185">Reference proteome</keyword>
<evidence type="ECO:0000313" key="3">
    <source>
        <dbReference type="Proteomes" id="UP000325081"/>
    </source>
</evidence>
<evidence type="ECO:0000256" key="1">
    <source>
        <dbReference type="SAM" id="Phobius"/>
    </source>
</evidence>
<reference evidence="3" key="1">
    <citation type="journal article" date="2019" name="Curr. Biol.">
        <title>Genome Sequence of Striga asiatica Provides Insight into the Evolution of Plant Parasitism.</title>
        <authorList>
            <person name="Yoshida S."/>
            <person name="Kim S."/>
            <person name="Wafula E.K."/>
            <person name="Tanskanen J."/>
            <person name="Kim Y.M."/>
            <person name="Honaas L."/>
            <person name="Yang Z."/>
            <person name="Spallek T."/>
            <person name="Conn C.E."/>
            <person name="Ichihashi Y."/>
            <person name="Cheong K."/>
            <person name="Cui S."/>
            <person name="Der J.P."/>
            <person name="Gundlach H."/>
            <person name="Jiao Y."/>
            <person name="Hori C."/>
            <person name="Ishida J.K."/>
            <person name="Kasahara H."/>
            <person name="Kiba T."/>
            <person name="Kim M.S."/>
            <person name="Koo N."/>
            <person name="Laohavisit A."/>
            <person name="Lee Y.H."/>
            <person name="Lumba S."/>
            <person name="McCourt P."/>
            <person name="Mortimer J.C."/>
            <person name="Mutuku J.M."/>
            <person name="Nomura T."/>
            <person name="Sasaki-Sekimoto Y."/>
            <person name="Seto Y."/>
            <person name="Wang Y."/>
            <person name="Wakatake T."/>
            <person name="Sakakibara H."/>
            <person name="Demura T."/>
            <person name="Yamaguchi S."/>
            <person name="Yoneyama K."/>
            <person name="Manabe R.I."/>
            <person name="Nelson D.C."/>
            <person name="Schulman A.H."/>
            <person name="Timko M.P."/>
            <person name="dePamphilis C.W."/>
            <person name="Choi D."/>
            <person name="Shirasu K."/>
        </authorList>
    </citation>
    <scope>NUCLEOTIDE SEQUENCE [LARGE SCALE GENOMIC DNA]</scope>
    <source>
        <strain evidence="3">cv. UVA1</strain>
    </source>
</reference>
<keyword evidence="1" id="KW-1133">Transmembrane helix</keyword>
<keyword evidence="1" id="KW-0812">Transmembrane</keyword>
<feature type="transmembrane region" description="Helical" evidence="1">
    <location>
        <begin position="57"/>
        <end position="78"/>
    </location>
</feature>